<dbReference type="Proteomes" id="UP000292423">
    <property type="component" value="Unassembled WGS sequence"/>
</dbReference>
<evidence type="ECO:0000259" key="10">
    <source>
        <dbReference type="Pfam" id="PF04290"/>
    </source>
</evidence>
<reference evidence="11 12" key="1">
    <citation type="submission" date="2019-02" db="EMBL/GenBank/DDBJ databases">
        <title>Genomic Encyclopedia of Type Strains, Phase IV (KMG-IV): sequencing the most valuable type-strain genomes for metagenomic binning, comparative biology and taxonomic classification.</title>
        <authorList>
            <person name="Goeker M."/>
        </authorList>
    </citation>
    <scope>NUCLEOTIDE SEQUENCE [LARGE SCALE GENOMIC DNA]</scope>
    <source>
        <strain evidence="11 12">DSM 105135</strain>
    </source>
</reference>
<dbReference type="PANTHER" id="PTHR35011:SF2">
    <property type="entry name" value="2,3-DIKETO-L-GULONATE TRAP TRANSPORTER SMALL PERMEASE PROTEIN YIAM"/>
    <property type="match status" value="1"/>
</dbReference>
<dbReference type="GO" id="GO:0022857">
    <property type="term" value="F:transmembrane transporter activity"/>
    <property type="evidence" value="ECO:0007669"/>
    <property type="project" value="UniProtKB-UniRule"/>
</dbReference>
<dbReference type="PANTHER" id="PTHR35011">
    <property type="entry name" value="2,3-DIKETO-L-GULONATE TRAP TRANSPORTER SMALL PERMEASE PROTEIN YIAM"/>
    <property type="match status" value="1"/>
</dbReference>
<dbReference type="GO" id="GO:0015740">
    <property type="term" value="P:C4-dicarboxylate transport"/>
    <property type="evidence" value="ECO:0007669"/>
    <property type="project" value="TreeGrafter"/>
</dbReference>
<feature type="transmembrane region" description="Helical" evidence="9">
    <location>
        <begin position="20"/>
        <end position="40"/>
    </location>
</feature>
<dbReference type="AlphaFoldDB" id="A0A4V2G672"/>
<evidence type="ECO:0000256" key="8">
    <source>
        <dbReference type="ARBA" id="ARBA00038436"/>
    </source>
</evidence>
<evidence type="ECO:0000256" key="6">
    <source>
        <dbReference type="ARBA" id="ARBA00022989"/>
    </source>
</evidence>
<evidence type="ECO:0000313" key="12">
    <source>
        <dbReference type="Proteomes" id="UP000292423"/>
    </source>
</evidence>
<feature type="transmembrane region" description="Helical" evidence="9">
    <location>
        <begin position="86"/>
        <end position="107"/>
    </location>
</feature>
<evidence type="ECO:0000256" key="9">
    <source>
        <dbReference type="RuleBase" id="RU369079"/>
    </source>
</evidence>
<evidence type="ECO:0000313" key="11">
    <source>
        <dbReference type="EMBL" id="RZU47586.1"/>
    </source>
</evidence>
<protein>
    <recommendedName>
        <fullName evidence="9">TRAP transporter small permease protein</fullName>
    </recommendedName>
</protein>
<organism evidence="11 12">
    <name type="scientific">Fluviicoccus keumensis</name>
    <dbReference type="NCBI Taxonomy" id="1435465"/>
    <lineage>
        <taxon>Bacteria</taxon>
        <taxon>Pseudomonadati</taxon>
        <taxon>Pseudomonadota</taxon>
        <taxon>Gammaproteobacteria</taxon>
        <taxon>Moraxellales</taxon>
        <taxon>Moraxellaceae</taxon>
        <taxon>Fluviicoccus</taxon>
    </lineage>
</organism>
<dbReference type="EMBL" id="SHKX01000010">
    <property type="protein sequence ID" value="RZU47586.1"/>
    <property type="molecule type" value="Genomic_DNA"/>
</dbReference>
<dbReference type="RefSeq" id="WP_207224552.1">
    <property type="nucleotide sequence ID" value="NZ_SHKX01000010.1"/>
</dbReference>
<keyword evidence="2 9" id="KW-0813">Transport</keyword>
<comment type="similarity">
    <text evidence="8 9">Belongs to the TRAP transporter small permease family.</text>
</comment>
<keyword evidence="7 9" id="KW-0472">Membrane</keyword>
<evidence type="ECO:0000256" key="1">
    <source>
        <dbReference type="ARBA" id="ARBA00004429"/>
    </source>
</evidence>
<keyword evidence="12" id="KW-1185">Reference proteome</keyword>
<keyword evidence="4 9" id="KW-0997">Cell inner membrane</keyword>
<comment type="subcellular location">
    <subcellularLocation>
        <location evidence="1 9">Cell inner membrane</location>
        <topology evidence="1 9">Multi-pass membrane protein</topology>
    </subcellularLocation>
</comment>
<comment type="caution">
    <text evidence="11">The sequence shown here is derived from an EMBL/GenBank/DDBJ whole genome shotgun (WGS) entry which is preliminary data.</text>
</comment>
<evidence type="ECO:0000256" key="3">
    <source>
        <dbReference type="ARBA" id="ARBA00022475"/>
    </source>
</evidence>
<dbReference type="InterPro" id="IPR055348">
    <property type="entry name" value="DctQ"/>
</dbReference>
<evidence type="ECO:0000256" key="5">
    <source>
        <dbReference type="ARBA" id="ARBA00022692"/>
    </source>
</evidence>
<comment type="subunit">
    <text evidence="9">The complex comprises the extracytoplasmic solute receptor protein and the two transmembrane proteins.</text>
</comment>
<comment type="function">
    <text evidence="9">Part of the tripartite ATP-independent periplasmic (TRAP) transport system.</text>
</comment>
<sequence>MNVLHMLLKALHRIEDGILALLLVVMIGLAVVQIGLRNLFDSGLLWADSLLRVLVLWIALMGAIVASREHQHISMDLITRFLSEKAARYVGSLTDMFAAGVCFLLAWHSYDFVIIERESASFTFPGAPSWLCESIMPVAFAIMALRYLAHGGLAFAGARRGGQQ</sequence>
<keyword evidence="6 9" id="KW-1133">Transmembrane helix</keyword>
<feature type="domain" description="Tripartite ATP-independent periplasmic transporters DctQ component" evidence="10">
    <location>
        <begin position="26"/>
        <end position="150"/>
    </location>
</feature>
<accession>A0A4V2G672</accession>
<keyword evidence="5 9" id="KW-0812">Transmembrane</keyword>
<dbReference type="GO" id="GO:0005886">
    <property type="term" value="C:plasma membrane"/>
    <property type="evidence" value="ECO:0007669"/>
    <property type="project" value="UniProtKB-SubCell"/>
</dbReference>
<feature type="transmembrane region" description="Helical" evidence="9">
    <location>
        <begin position="127"/>
        <end position="149"/>
    </location>
</feature>
<dbReference type="Pfam" id="PF04290">
    <property type="entry name" value="DctQ"/>
    <property type="match status" value="1"/>
</dbReference>
<dbReference type="InterPro" id="IPR007387">
    <property type="entry name" value="TRAP_DctQ"/>
</dbReference>
<evidence type="ECO:0000256" key="4">
    <source>
        <dbReference type="ARBA" id="ARBA00022519"/>
    </source>
</evidence>
<feature type="transmembrane region" description="Helical" evidence="9">
    <location>
        <begin position="46"/>
        <end position="66"/>
    </location>
</feature>
<name>A0A4V2G672_9GAMM</name>
<gene>
    <name evidence="11" type="ORF">EV700_0550</name>
</gene>
<evidence type="ECO:0000256" key="2">
    <source>
        <dbReference type="ARBA" id="ARBA00022448"/>
    </source>
</evidence>
<keyword evidence="3" id="KW-1003">Cell membrane</keyword>
<evidence type="ECO:0000256" key="7">
    <source>
        <dbReference type="ARBA" id="ARBA00023136"/>
    </source>
</evidence>
<proteinExistence type="inferred from homology"/>